<keyword evidence="4" id="KW-1185">Reference proteome</keyword>
<dbReference type="Gene3D" id="3.40.50.1820">
    <property type="entry name" value="alpha/beta hydrolase"/>
    <property type="match status" value="1"/>
</dbReference>
<dbReference type="Pfam" id="PF00756">
    <property type="entry name" value="Esterase"/>
    <property type="match status" value="1"/>
</dbReference>
<dbReference type="InterPro" id="IPR050583">
    <property type="entry name" value="Mycobacterial_A85_antigen"/>
</dbReference>
<accession>A0A7T5EN84</accession>
<reference evidence="1 3" key="1">
    <citation type="submission" date="2020-12" db="EMBL/GenBank/DDBJ databases">
        <title>strain FJAT-54423T represents a novel species of the genus Brevibacillus.</title>
        <authorList>
            <person name="Tang R."/>
        </authorList>
    </citation>
    <scope>NUCLEOTIDE SEQUENCE [LARGE SCALE GENOMIC DNA]</scope>
    <source>
        <strain evidence="1 3">FJAT-54423</strain>
    </source>
</reference>
<organism evidence="1 3">
    <name type="scientific">Brevibacillus composti</name>
    <dbReference type="NCBI Taxonomy" id="2796470"/>
    <lineage>
        <taxon>Bacteria</taxon>
        <taxon>Bacillati</taxon>
        <taxon>Bacillota</taxon>
        <taxon>Bacilli</taxon>
        <taxon>Bacillales</taxon>
        <taxon>Paenibacillaceae</taxon>
        <taxon>Brevibacillus</taxon>
    </lineage>
</organism>
<dbReference type="RefSeq" id="WP_198829202.1">
    <property type="nucleotide sequence ID" value="NZ_CP066308.1"/>
</dbReference>
<dbReference type="PANTHER" id="PTHR48098:SF3">
    <property type="entry name" value="IRON(III) ENTEROBACTIN ESTERASE"/>
    <property type="match status" value="1"/>
</dbReference>
<dbReference type="EMBL" id="CP073708">
    <property type="protein sequence ID" value="QUO42708.1"/>
    <property type="molecule type" value="Genomic_DNA"/>
</dbReference>
<dbReference type="Proteomes" id="UP000595847">
    <property type="component" value="Chromosome"/>
</dbReference>
<evidence type="ECO:0000313" key="4">
    <source>
        <dbReference type="Proteomes" id="UP000677234"/>
    </source>
</evidence>
<protein>
    <submittedName>
        <fullName evidence="1">Esterase family protein</fullName>
    </submittedName>
</protein>
<dbReference type="InterPro" id="IPR029058">
    <property type="entry name" value="AB_hydrolase_fold"/>
</dbReference>
<name>A0A7T5EN84_9BACL</name>
<proteinExistence type="predicted"/>
<dbReference type="SUPFAM" id="SSF53474">
    <property type="entry name" value="alpha/beta-Hydrolases"/>
    <property type="match status" value="1"/>
</dbReference>
<evidence type="ECO:0000313" key="2">
    <source>
        <dbReference type="EMBL" id="QUO42708.1"/>
    </source>
</evidence>
<dbReference type="EMBL" id="CP066308">
    <property type="protein sequence ID" value="QQE75682.1"/>
    <property type="molecule type" value="Genomic_DNA"/>
</dbReference>
<reference evidence="2" key="2">
    <citation type="submission" date="2021-04" db="EMBL/GenBank/DDBJ databases">
        <title>Brevibacillus composti FJAT-54423, complete genome.</title>
        <authorList>
            <person name="Tang R."/>
        </authorList>
    </citation>
    <scope>NUCLEOTIDE SEQUENCE</scope>
    <source>
        <strain evidence="2">FJAT-54424</strain>
    </source>
</reference>
<dbReference type="PANTHER" id="PTHR48098">
    <property type="entry name" value="ENTEROCHELIN ESTERASE-RELATED"/>
    <property type="match status" value="1"/>
</dbReference>
<dbReference type="KEGG" id="bcop:JD108_07315"/>
<dbReference type="InterPro" id="IPR000801">
    <property type="entry name" value="Esterase-like"/>
</dbReference>
<dbReference type="AlphaFoldDB" id="A0A7T5EN84"/>
<gene>
    <name evidence="1" type="ORF">JD108_07315</name>
    <name evidence="2" type="ORF">KDJ56_06995</name>
</gene>
<dbReference type="Proteomes" id="UP000677234">
    <property type="component" value="Chromosome"/>
</dbReference>
<evidence type="ECO:0000313" key="1">
    <source>
        <dbReference type="EMBL" id="QQE75682.1"/>
    </source>
</evidence>
<evidence type="ECO:0000313" key="3">
    <source>
        <dbReference type="Proteomes" id="UP000595847"/>
    </source>
</evidence>
<sequence length="234" mass="26312">MALDELILTSKHLGTEERLPVYLPERYSPLYSYPVLYVQDGEDYLSMGRLATLLEEMHREKEIPDLIAVFLPVDKARRYDRYHPDGAEHQAYRRFLAEEVVGAIDGRYSTHPLGTARTLIGESLGGVVSLFTALSYPHTFGQVASQSAAMDASLNERVRETSLNVPLHVYLEVGTDETAVPTQRGSLNLVQSNEVLRDILQTKTVTLAYETFAGDHAWGFWQANLRRILLALFG</sequence>